<evidence type="ECO:0000313" key="1">
    <source>
        <dbReference type="EMBL" id="MEU2121189.1"/>
    </source>
</evidence>
<dbReference type="EMBL" id="JBEYBR010000008">
    <property type="protein sequence ID" value="MEU2121189.1"/>
    <property type="molecule type" value="Genomic_DNA"/>
</dbReference>
<sequence length="53" mass="5812">MAVRGSGIPYTIVLDAALVRTVLVPAAMRIAGTGDWWIPRRLAPVVARVRLRE</sequence>
<keyword evidence="2" id="KW-1185">Reference proteome</keyword>
<evidence type="ECO:0000313" key="2">
    <source>
        <dbReference type="Proteomes" id="UP001550535"/>
    </source>
</evidence>
<dbReference type="Proteomes" id="UP001550535">
    <property type="component" value="Unassembled WGS sequence"/>
</dbReference>
<proteinExistence type="predicted"/>
<accession>A0ABV2X5S1</accession>
<reference evidence="1 2" key="1">
    <citation type="submission" date="2024-06" db="EMBL/GenBank/DDBJ databases">
        <title>The Natural Products Discovery Center: Release of the First 8490 Sequenced Strains for Exploring Actinobacteria Biosynthetic Diversity.</title>
        <authorList>
            <person name="Kalkreuter E."/>
            <person name="Kautsar S.A."/>
            <person name="Yang D."/>
            <person name="Bader C.D."/>
            <person name="Teijaro C.N."/>
            <person name="Fluegel L."/>
            <person name="Davis C.M."/>
            <person name="Simpson J.R."/>
            <person name="Lauterbach L."/>
            <person name="Steele A.D."/>
            <person name="Gui C."/>
            <person name="Meng S."/>
            <person name="Li G."/>
            <person name="Viehrig K."/>
            <person name="Ye F."/>
            <person name="Su P."/>
            <person name="Kiefer A.F."/>
            <person name="Nichols A."/>
            <person name="Cepeda A.J."/>
            <person name="Yan W."/>
            <person name="Fan B."/>
            <person name="Jiang Y."/>
            <person name="Adhikari A."/>
            <person name="Zheng C.-J."/>
            <person name="Schuster L."/>
            <person name="Cowan T.M."/>
            <person name="Smanski M.J."/>
            <person name="Chevrette M.G."/>
            <person name="De Carvalho L.P.S."/>
            <person name="Shen B."/>
        </authorList>
    </citation>
    <scope>NUCLEOTIDE SEQUENCE [LARGE SCALE GENOMIC DNA]</scope>
    <source>
        <strain evidence="1 2">NPDC019434</strain>
    </source>
</reference>
<comment type="caution">
    <text evidence="1">The sequence shown here is derived from an EMBL/GenBank/DDBJ whole genome shotgun (WGS) entry which is preliminary data.</text>
</comment>
<gene>
    <name evidence="1" type="ORF">ABZ507_05085</name>
</gene>
<protein>
    <submittedName>
        <fullName evidence="1">Uncharacterized protein</fullName>
    </submittedName>
</protein>
<name>A0ABV2X5S1_9NOCA</name>
<organism evidence="1 2">
    <name type="scientific">Nocardia niwae</name>
    <dbReference type="NCBI Taxonomy" id="626084"/>
    <lineage>
        <taxon>Bacteria</taxon>
        <taxon>Bacillati</taxon>
        <taxon>Actinomycetota</taxon>
        <taxon>Actinomycetes</taxon>
        <taxon>Mycobacteriales</taxon>
        <taxon>Nocardiaceae</taxon>
        <taxon>Nocardia</taxon>
    </lineage>
</organism>
<dbReference type="RefSeq" id="WP_157114816.1">
    <property type="nucleotide sequence ID" value="NZ_JBEYBM010000009.1"/>
</dbReference>